<dbReference type="Gene3D" id="3.40.190.10">
    <property type="entry name" value="Periplasmic binding protein-like II"/>
    <property type="match status" value="1"/>
</dbReference>
<dbReference type="Proteomes" id="UP001597314">
    <property type="component" value="Unassembled WGS sequence"/>
</dbReference>
<dbReference type="EMBL" id="JBHUIW010000017">
    <property type="protein sequence ID" value="MFD2183434.1"/>
    <property type="molecule type" value="Genomic_DNA"/>
</dbReference>
<evidence type="ECO:0000256" key="1">
    <source>
        <dbReference type="ARBA" id="ARBA00006987"/>
    </source>
</evidence>
<gene>
    <name evidence="3" type="ORF">ACFSOX_14850</name>
</gene>
<dbReference type="CDD" id="cd13578">
    <property type="entry name" value="PBP2_Bug27"/>
    <property type="match status" value="1"/>
</dbReference>
<name>A0ABW5AKQ2_9BRAD</name>
<protein>
    <submittedName>
        <fullName evidence="3">Bug family tripartite tricarboxylate transporter substrate binding protein</fullName>
    </submittedName>
</protein>
<dbReference type="Pfam" id="PF03401">
    <property type="entry name" value="TctC"/>
    <property type="match status" value="1"/>
</dbReference>
<dbReference type="InterPro" id="IPR005064">
    <property type="entry name" value="BUG"/>
</dbReference>
<proteinExistence type="inferred from homology"/>
<feature type="region of interest" description="Disordered" evidence="2">
    <location>
        <begin position="1"/>
        <end position="22"/>
    </location>
</feature>
<dbReference type="PANTHER" id="PTHR42928">
    <property type="entry name" value="TRICARBOXYLATE-BINDING PROTEIN"/>
    <property type="match status" value="1"/>
</dbReference>
<feature type="compositionally biased region" description="Low complexity" evidence="2">
    <location>
        <begin position="7"/>
        <end position="19"/>
    </location>
</feature>
<organism evidence="3 4">
    <name type="scientific">Rhodoplanes azumiensis</name>
    <dbReference type="NCBI Taxonomy" id="1897628"/>
    <lineage>
        <taxon>Bacteria</taxon>
        <taxon>Pseudomonadati</taxon>
        <taxon>Pseudomonadota</taxon>
        <taxon>Alphaproteobacteria</taxon>
        <taxon>Hyphomicrobiales</taxon>
        <taxon>Nitrobacteraceae</taxon>
        <taxon>Rhodoplanes</taxon>
    </lineage>
</organism>
<dbReference type="InterPro" id="IPR042100">
    <property type="entry name" value="Bug_dom1"/>
</dbReference>
<dbReference type="SUPFAM" id="SSF53850">
    <property type="entry name" value="Periplasmic binding protein-like II"/>
    <property type="match status" value="1"/>
</dbReference>
<dbReference type="Gene3D" id="3.40.190.150">
    <property type="entry name" value="Bordetella uptake gene, domain 1"/>
    <property type="match status" value="1"/>
</dbReference>
<accession>A0ABW5AKQ2</accession>
<dbReference type="PANTHER" id="PTHR42928:SF5">
    <property type="entry name" value="BLR1237 PROTEIN"/>
    <property type="match status" value="1"/>
</dbReference>
<evidence type="ECO:0000313" key="4">
    <source>
        <dbReference type="Proteomes" id="UP001597314"/>
    </source>
</evidence>
<comment type="caution">
    <text evidence="3">The sequence shown here is derived from an EMBL/GenBank/DDBJ whole genome shotgun (WGS) entry which is preliminary data.</text>
</comment>
<dbReference type="PIRSF" id="PIRSF017082">
    <property type="entry name" value="YflP"/>
    <property type="match status" value="1"/>
</dbReference>
<sequence length="348" mass="36874">MTDLFTRPKSVPSPAASSRRPSRRLSRRACVVLAAVAATTLGLAATAVAALDYPTRPVRWIVSYPPGGATDITARLVGQAVSERLGQQIIIENRAGAGNNIGTEIAVNAAPDGYTLFFVNPANTINATLYKKLSFDFVRDIQGVAGIIRVPNVMVVNPSVPAKTVQEFIDWVKANPGKVNLASSGNGTSIHLSGELFMAMTGAKMTHVPYRGSAPAVTDLLAGQVHVMFDNLPSAIEHIRAGRLRALAVTTAERSAMLPDVPTVAETVKGYEASGIFGMGIQKAAPKEIVDKLNAAVNESLDDPKLKTRLVELGGIVMKTTPAEFQKTIEDETAKWGKAVQFSGASVD</sequence>
<keyword evidence="4" id="KW-1185">Reference proteome</keyword>
<dbReference type="RefSeq" id="WP_378478590.1">
    <property type="nucleotide sequence ID" value="NZ_JBHUIW010000017.1"/>
</dbReference>
<comment type="similarity">
    <text evidence="1">Belongs to the UPF0065 (bug) family.</text>
</comment>
<evidence type="ECO:0000313" key="3">
    <source>
        <dbReference type="EMBL" id="MFD2183434.1"/>
    </source>
</evidence>
<evidence type="ECO:0000256" key="2">
    <source>
        <dbReference type="SAM" id="MobiDB-lite"/>
    </source>
</evidence>
<reference evidence="4" key="1">
    <citation type="journal article" date="2019" name="Int. J. Syst. Evol. Microbiol.">
        <title>The Global Catalogue of Microorganisms (GCM) 10K type strain sequencing project: providing services to taxonomists for standard genome sequencing and annotation.</title>
        <authorList>
            <consortium name="The Broad Institute Genomics Platform"/>
            <consortium name="The Broad Institute Genome Sequencing Center for Infectious Disease"/>
            <person name="Wu L."/>
            <person name="Ma J."/>
        </authorList>
    </citation>
    <scope>NUCLEOTIDE SEQUENCE [LARGE SCALE GENOMIC DNA]</scope>
    <source>
        <strain evidence="4">CGMCC 1.6774</strain>
    </source>
</reference>